<comment type="caution">
    <text evidence="2">The sequence shown here is derived from an EMBL/GenBank/DDBJ whole genome shotgun (WGS) entry which is preliminary data.</text>
</comment>
<feature type="transmembrane region" description="Helical" evidence="1">
    <location>
        <begin position="91"/>
        <end position="110"/>
    </location>
</feature>
<evidence type="ECO:0000313" key="2">
    <source>
        <dbReference type="EMBL" id="MPN54035.1"/>
    </source>
</evidence>
<dbReference type="AlphaFoldDB" id="A0A645IRN7"/>
<organism evidence="2">
    <name type="scientific">bioreactor metagenome</name>
    <dbReference type="NCBI Taxonomy" id="1076179"/>
    <lineage>
        <taxon>unclassified sequences</taxon>
        <taxon>metagenomes</taxon>
        <taxon>ecological metagenomes</taxon>
    </lineage>
</organism>
<dbReference type="EMBL" id="VSSQ01121846">
    <property type="protein sequence ID" value="MPN54035.1"/>
    <property type="molecule type" value="Genomic_DNA"/>
</dbReference>
<protein>
    <submittedName>
        <fullName evidence="2">Uncharacterized protein</fullName>
    </submittedName>
</protein>
<gene>
    <name evidence="2" type="ORF">SDC9_201704</name>
</gene>
<reference evidence="2" key="1">
    <citation type="submission" date="2019-08" db="EMBL/GenBank/DDBJ databases">
        <authorList>
            <person name="Kucharzyk K."/>
            <person name="Murdoch R.W."/>
            <person name="Higgins S."/>
            <person name="Loffler F."/>
        </authorList>
    </citation>
    <scope>NUCLEOTIDE SEQUENCE</scope>
</reference>
<keyword evidence="1" id="KW-0472">Membrane</keyword>
<keyword evidence="1" id="KW-1133">Transmembrane helix</keyword>
<name>A0A645IRN7_9ZZZZ</name>
<feature type="transmembrane region" description="Helical" evidence="1">
    <location>
        <begin position="116"/>
        <end position="137"/>
    </location>
</feature>
<keyword evidence="1" id="KW-0812">Transmembrane</keyword>
<feature type="transmembrane region" description="Helical" evidence="1">
    <location>
        <begin position="47"/>
        <end position="64"/>
    </location>
</feature>
<evidence type="ECO:0000256" key="1">
    <source>
        <dbReference type="SAM" id="Phobius"/>
    </source>
</evidence>
<feature type="transmembrane region" description="Helical" evidence="1">
    <location>
        <begin position="70"/>
        <end position="86"/>
    </location>
</feature>
<proteinExistence type="predicted"/>
<sequence>MHCTKCNKYLEELKDDSIELNNDEDLKEMPVLEKDNKLIKGIKYKLLNIRIISVIFGALLALFLLQGERAFQSILVYPLLGVAAYGTVRRIWLPPVIVTVIYFLGSVIFLKEGMPILIVAFLYGVLTLVGTIIGYCINKIWV</sequence>
<accession>A0A645IRN7</accession>